<keyword evidence="2" id="KW-1185">Reference proteome</keyword>
<proteinExistence type="predicted"/>
<accession>A0ABU2L7P9</accession>
<gene>
    <name evidence="1" type="ORF">RM780_09710</name>
</gene>
<dbReference type="Proteomes" id="UP001183388">
    <property type="component" value="Unassembled WGS sequence"/>
</dbReference>
<dbReference type="EMBL" id="JAVREN010000010">
    <property type="protein sequence ID" value="MDT0307238.1"/>
    <property type="molecule type" value="Genomic_DNA"/>
</dbReference>
<dbReference type="RefSeq" id="WP_311630180.1">
    <property type="nucleotide sequence ID" value="NZ_JAVREN010000010.1"/>
</dbReference>
<evidence type="ECO:0000313" key="2">
    <source>
        <dbReference type="Proteomes" id="UP001183388"/>
    </source>
</evidence>
<reference evidence="2" key="1">
    <citation type="submission" date="2023-07" db="EMBL/GenBank/DDBJ databases">
        <title>30 novel species of actinomycetes from the DSMZ collection.</title>
        <authorList>
            <person name="Nouioui I."/>
        </authorList>
    </citation>
    <scope>NUCLEOTIDE SEQUENCE [LARGE SCALE GENOMIC DNA]</scope>
    <source>
        <strain evidence="2">DSM 44917</strain>
    </source>
</reference>
<comment type="caution">
    <text evidence="1">The sequence shown here is derived from an EMBL/GenBank/DDBJ whole genome shotgun (WGS) entry which is preliminary data.</text>
</comment>
<name>A0ABU2L7P9_9ACTN</name>
<protein>
    <submittedName>
        <fullName evidence="1">Uncharacterized protein</fullName>
    </submittedName>
</protein>
<organism evidence="1 2">
    <name type="scientific">Streptomyces boetiae</name>
    <dbReference type="NCBI Taxonomy" id="3075541"/>
    <lineage>
        <taxon>Bacteria</taxon>
        <taxon>Bacillati</taxon>
        <taxon>Actinomycetota</taxon>
        <taxon>Actinomycetes</taxon>
        <taxon>Kitasatosporales</taxon>
        <taxon>Streptomycetaceae</taxon>
        <taxon>Streptomyces</taxon>
    </lineage>
</organism>
<sequence length="191" mass="21048">MAKKVGRRGWFFLDCGCVAYMVADWRLHTQTPTTVECPESKRLHDAYAKAVREGGIGDGLPQLRAINEHYGIPEEITAAFEARFADRPPSRPRTLVDAIGTQTGWYDLRCGCRVFVKYPGCYVHVVDAVKSCEELDRLQRSYRAKVHGALPIPAGAWADFIAMYRHVGAPAEAIADLESASGVRPAAGKGR</sequence>
<evidence type="ECO:0000313" key="1">
    <source>
        <dbReference type="EMBL" id="MDT0307238.1"/>
    </source>
</evidence>